<dbReference type="Gene3D" id="3.30.1360.10">
    <property type="entry name" value="RNA polymerase, RBP11-like subunit"/>
    <property type="match status" value="1"/>
</dbReference>
<dbReference type="InterPro" id="IPR011262">
    <property type="entry name" value="DNA-dir_RNA_pol_insert"/>
</dbReference>
<evidence type="ECO:0000256" key="7">
    <source>
        <dbReference type="ARBA" id="ARBA00023163"/>
    </source>
</evidence>
<dbReference type="GO" id="GO:0003899">
    <property type="term" value="F:DNA-directed RNA polymerase activity"/>
    <property type="evidence" value="ECO:0007669"/>
    <property type="project" value="UniProtKB-EC"/>
</dbReference>
<dbReference type="InterPro" id="IPR011773">
    <property type="entry name" value="DNA-dir_RpoA"/>
</dbReference>
<dbReference type="GO" id="GO:0003677">
    <property type="term" value="F:DNA binding"/>
    <property type="evidence" value="ECO:0007669"/>
    <property type="project" value="InterPro"/>
</dbReference>
<dbReference type="InterPro" id="IPR036603">
    <property type="entry name" value="RBP11-like"/>
</dbReference>
<dbReference type="SMART" id="SM00662">
    <property type="entry name" value="RPOLD"/>
    <property type="match status" value="1"/>
</dbReference>
<dbReference type="Gene3D" id="2.170.120.12">
    <property type="entry name" value="DNA-directed RNA polymerase, insert domain"/>
    <property type="match status" value="1"/>
</dbReference>
<dbReference type="NCBIfam" id="TIGR02027">
    <property type="entry name" value="rpoA"/>
    <property type="match status" value="1"/>
</dbReference>
<evidence type="ECO:0000313" key="14">
    <source>
        <dbReference type="Proteomes" id="UP000229335"/>
    </source>
</evidence>
<dbReference type="SUPFAM" id="SSF55257">
    <property type="entry name" value="RBP11-like subunits of RNA polymerase"/>
    <property type="match status" value="1"/>
</dbReference>
<name>A0A2M6WMD8_9BACT</name>
<proteinExistence type="inferred from homology"/>
<evidence type="ECO:0000256" key="4">
    <source>
        <dbReference type="ARBA" id="ARBA00022478"/>
    </source>
</evidence>
<protein>
    <recommendedName>
        <fullName evidence="3">DNA-directed RNA polymerase subunit alpha</fullName>
        <ecNumber evidence="2">2.7.7.6</ecNumber>
    </recommendedName>
    <alternativeName>
        <fullName evidence="9">RNA polymerase subunit alpha</fullName>
    </alternativeName>
    <alternativeName>
        <fullName evidence="8">Transcriptase subunit alpha</fullName>
    </alternativeName>
</protein>
<dbReference type="Proteomes" id="UP000229335">
    <property type="component" value="Unassembled WGS sequence"/>
</dbReference>
<evidence type="ECO:0000256" key="8">
    <source>
        <dbReference type="ARBA" id="ARBA00032524"/>
    </source>
</evidence>
<keyword evidence="7" id="KW-0804">Transcription</keyword>
<reference evidence="14" key="1">
    <citation type="submission" date="2017-09" db="EMBL/GenBank/DDBJ databases">
        <title>Depth-based differentiation of microbial function through sediment-hosted aquifers and enrichment of novel symbionts in the deep terrestrial subsurface.</title>
        <authorList>
            <person name="Probst A.J."/>
            <person name="Ladd B."/>
            <person name="Jarett J.K."/>
            <person name="Geller-Mcgrath D.E."/>
            <person name="Sieber C.M.K."/>
            <person name="Emerson J.B."/>
            <person name="Anantharaman K."/>
            <person name="Thomas B.C."/>
            <person name="Malmstrom R."/>
            <person name="Stieglmeier M."/>
            <person name="Klingl A."/>
            <person name="Woyke T."/>
            <person name="Ryan C.M."/>
            <person name="Banfield J.F."/>
        </authorList>
    </citation>
    <scope>NUCLEOTIDE SEQUENCE [LARGE SCALE GENOMIC DNA]</scope>
</reference>
<gene>
    <name evidence="13" type="primary">rpoA</name>
    <name evidence="13" type="ORF">COU00_01585</name>
</gene>
<feature type="domain" description="DNA-directed RNA polymerase RpoA/D/Rpb3-type" evidence="12">
    <location>
        <begin position="20"/>
        <end position="230"/>
    </location>
</feature>
<keyword evidence="5" id="KW-0808">Transferase</keyword>
<dbReference type="GO" id="GO:0005737">
    <property type="term" value="C:cytoplasm"/>
    <property type="evidence" value="ECO:0007669"/>
    <property type="project" value="UniProtKB-ARBA"/>
</dbReference>
<comment type="similarity">
    <text evidence="1">Belongs to the RNA polymerase alpha chain family.</text>
</comment>
<accession>A0A2M6WMD8</accession>
<dbReference type="AlphaFoldDB" id="A0A2M6WMD8"/>
<dbReference type="Pfam" id="PF01193">
    <property type="entry name" value="RNA_pol_L"/>
    <property type="match status" value="1"/>
</dbReference>
<evidence type="ECO:0000256" key="2">
    <source>
        <dbReference type="ARBA" id="ARBA00012418"/>
    </source>
</evidence>
<evidence type="ECO:0000313" key="13">
    <source>
        <dbReference type="EMBL" id="PIT93953.1"/>
    </source>
</evidence>
<evidence type="ECO:0000256" key="10">
    <source>
        <dbReference type="ARBA" id="ARBA00048552"/>
    </source>
</evidence>
<comment type="catalytic activity">
    <reaction evidence="10">
        <text>RNA(n) + a ribonucleoside 5'-triphosphate = RNA(n+1) + diphosphate</text>
        <dbReference type="Rhea" id="RHEA:21248"/>
        <dbReference type="Rhea" id="RHEA-COMP:14527"/>
        <dbReference type="Rhea" id="RHEA-COMP:17342"/>
        <dbReference type="ChEBI" id="CHEBI:33019"/>
        <dbReference type="ChEBI" id="CHEBI:61557"/>
        <dbReference type="ChEBI" id="CHEBI:140395"/>
        <dbReference type="EC" id="2.7.7.6"/>
    </reaction>
</comment>
<keyword evidence="6" id="KW-0548">Nucleotidyltransferase</keyword>
<dbReference type="GO" id="GO:0000428">
    <property type="term" value="C:DNA-directed RNA polymerase complex"/>
    <property type="evidence" value="ECO:0007669"/>
    <property type="project" value="UniProtKB-KW"/>
</dbReference>
<evidence type="ECO:0000259" key="12">
    <source>
        <dbReference type="SMART" id="SM00662"/>
    </source>
</evidence>
<sequence length="268" mass="29695">MQKVVLPQKVTFIQGEEETQGQIAIEPCYPGYGTTLGNGLRRVLLSSPGGAAVIGVKVKGASHEFTTLPKVKEDILEIILNLKNLRMKFFGEPEEVIVLELKAQGEKKVSAKDIAKNSQVEIVNPDLHIAEITDDAGSLEMEIFVAYGYGYSPIEGRKTLDKEVGYIEVDSIFCPIKAVKVDVENVRVGQMTDWDKLIIDIKTDGTISFKEAFKQAAEILVEQFSFVLGEINKETDLRAKTSEAEEEIASKRESKAKKSAKKKENKTE</sequence>
<dbReference type="GO" id="GO:0046983">
    <property type="term" value="F:protein dimerization activity"/>
    <property type="evidence" value="ECO:0007669"/>
    <property type="project" value="InterPro"/>
</dbReference>
<evidence type="ECO:0000256" key="1">
    <source>
        <dbReference type="ARBA" id="ARBA00007123"/>
    </source>
</evidence>
<feature type="compositionally biased region" description="Basic and acidic residues" evidence="11">
    <location>
        <begin position="238"/>
        <end position="253"/>
    </location>
</feature>
<feature type="region of interest" description="Disordered" evidence="11">
    <location>
        <begin position="238"/>
        <end position="268"/>
    </location>
</feature>
<evidence type="ECO:0000256" key="3">
    <source>
        <dbReference type="ARBA" id="ARBA00015972"/>
    </source>
</evidence>
<dbReference type="EMBL" id="PFAS01000023">
    <property type="protein sequence ID" value="PIT93953.1"/>
    <property type="molecule type" value="Genomic_DNA"/>
</dbReference>
<comment type="caution">
    <text evidence="13">The sequence shown here is derived from an EMBL/GenBank/DDBJ whole genome shotgun (WGS) entry which is preliminary data.</text>
</comment>
<keyword evidence="4 13" id="KW-0240">DNA-directed RNA polymerase</keyword>
<evidence type="ECO:0000256" key="6">
    <source>
        <dbReference type="ARBA" id="ARBA00022695"/>
    </source>
</evidence>
<organism evidence="13 14">
    <name type="scientific">Candidatus Falkowbacteria bacterium CG10_big_fil_rev_8_21_14_0_10_43_11</name>
    <dbReference type="NCBI Taxonomy" id="1974568"/>
    <lineage>
        <taxon>Bacteria</taxon>
        <taxon>Candidatus Falkowiibacteriota</taxon>
    </lineage>
</organism>
<dbReference type="Pfam" id="PF01000">
    <property type="entry name" value="RNA_pol_A_bac"/>
    <property type="match status" value="1"/>
</dbReference>
<evidence type="ECO:0000256" key="9">
    <source>
        <dbReference type="ARBA" id="ARBA00033070"/>
    </source>
</evidence>
<dbReference type="CDD" id="cd06928">
    <property type="entry name" value="RNAP_alpha_NTD"/>
    <property type="match status" value="1"/>
</dbReference>
<evidence type="ECO:0000256" key="11">
    <source>
        <dbReference type="SAM" id="MobiDB-lite"/>
    </source>
</evidence>
<dbReference type="SUPFAM" id="SSF56553">
    <property type="entry name" value="Insert subdomain of RNA polymerase alpha subunit"/>
    <property type="match status" value="1"/>
</dbReference>
<evidence type="ECO:0000256" key="5">
    <source>
        <dbReference type="ARBA" id="ARBA00022679"/>
    </source>
</evidence>
<dbReference type="InterPro" id="IPR011263">
    <property type="entry name" value="DNA-dir_RNA_pol_RpoA/D/Rpb3"/>
</dbReference>
<dbReference type="FunFam" id="2.170.120.12:FF:000001">
    <property type="entry name" value="DNA-directed RNA polymerase subunit alpha"/>
    <property type="match status" value="1"/>
</dbReference>
<dbReference type="EC" id="2.7.7.6" evidence="2"/>
<dbReference type="InterPro" id="IPR036643">
    <property type="entry name" value="RNApol_insert_sf"/>
</dbReference>
<dbReference type="GO" id="GO:0006351">
    <property type="term" value="P:DNA-templated transcription"/>
    <property type="evidence" value="ECO:0007669"/>
    <property type="project" value="InterPro"/>
</dbReference>
<feature type="compositionally biased region" description="Basic residues" evidence="11">
    <location>
        <begin position="254"/>
        <end position="268"/>
    </location>
</feature>